<feature type="domain" description="Gp28/Gp37-like" evidence="1">
    <location>
        <begin position="15"/>
        <end position="342"/>
    </location>
</feature>
<dbReference type="Proteomes" id="UP000182725">
    <property type="component" value="Unassembled WGS sequence"/>
</dbReference>
<dbReference type="InterPro" id="IPR029432">
    <property type="entry name" value="Gp28/Gp37-like_dom"/>
</dbReference>
<accession>A0A1H5GUT0</accession>
<organism evidence="2 3">
    <name type="scientific">Arthrobacter alpinus</name>
    <dbReference type="NCBI Taxonomy" id="656366"/>
    <lineage>
        <taxon>Bacteria</taxon>
        <taxon>Bacillati</taxon>
        <taxon>Actinomycetota</taxon>
        <taxon>Actinomycetes</taxon>
        <taxon>Micrococcales</taxon>
        <taxon>Micrococcaceae</taxon>
        <taxon>Arthrobacter</taxon>
    </lineage>
</organism>
<dbReference type="Pfam" id="PF14594">
    <property type="entry name" value="Sipho_Gp37"/>
    <property type="match status" value="1"/>
</dbReference>
<protein>
    <submittedName>
        <fullName evidence="2">Virus ReqiPepy6 Gp37-like protein</fullName>
    </submittedName>
</protein>
<evidence type="ECO:0000313" key="2">
    <source>
        <dbReference type="EMBL" id="SEE19466.1"/>
    </source>
</evidence>
<evidence type="ECO:0000313" key="3">
    <source>
        <dbReference type="Proteomes" id="UP000182725"/>
    </source>
</evidence>
<evidence type="ECO:0000259" key="1">
    <source>
        <dbReference type="Pfam" id="PF14594"/>
    </source>
</evidence>
<dbReference type="EMBL" id="FNTV01000001">
    <property type="protein sequence ID" value="SEE19466.1"/>
    <property type="molecule type" value="Genomic_DNA"/>
</dbReference>
<dbReference type="RefSeq" id="WP_074710712.1">
    <property type="nucleotide sequence ID" value="NZ_FNTV01000001.1"/>
</dbReference>
<dbReference type="AlphaFoldDB" id="A0A1H5GUT0"/>
<name>A0A1H5GUT0_9MICC</name>
<sequence length="368" mass="40497">MTFEIPYEILVYKGWSFKGWVGRPIDLKPILRHNMKSTAVFTIDSDHDRAADLMEPGARVMIYRHGAYEMSGPVRLVTGDFNIASILTFSVEDDFRILHNWLAWPKPAAPLTGQDVEYRSITGPAETVVKTIMTETAARYSFPLTVAPDLGRGAVGTYTFRMHSPYDRLFPAVDQAGIGVTVRQEGAGLLLDCYTPRNYPHILSPESGTVIGGTYSLAAPTATRVVVGGQGEGVARTFKGYPDLVRESEWVDIIEVFQDARDSSVGDIYAERAAETLSEGSPLSGLSLELSETPHFRYGEGGLGRGDRVPALINGQIYTDTLREVRLSWDKVGDLATPVVGDRADDPDVKLAKIIRSLKTDNNDRKAR</sequence>
<proteinExistence type="predicted"/>
<gene>
    <name evidence="2" type="ORF">SAMN04489740_0855</name>
</gene>
<reference evidence="2 3" key="1">
    <citation type="submission" date="2016-10" db="EMBL/GenBank/DDBJ databases">
        <authorList>
            <person name="de Groot N.N."/>
        </authorList>
    </citation>
    <scope>NUCLEOTIDE SEQUENCE [LARGE SCALE GENOMIC DNA]</scope>
    <source>
        <strain evidence="2 3">DSM 22274</strain>
    </source>
</reference>